<dbReference type="CDD" id="cd00887">
    <property type="entry name" value="MoeA"/>
    <property type="match status" value="1"/>
</dbReference>
<feature type="domain" description="MoaB/Mog" evidence="12">
    <location>
        <begin position="171"/>
        <end position="308"/>
    </location>
</feature>
<dbReference type="SUPFAM" id="SSF53218">
    <property type="entry name" value="Molybdenum cofactor biosynthesis proteins"/>
    <property type="match status" value="1"/>
</dbReference>
<dbReference type="Gene3D" id="3.40.980.10">
    <property type="entry name" value="MoaB/Mog-like domain"/>
    <property type="match status" value="1"/>
</dbReference>
<evidence type="ECO:0000313" key="13">
    <source>
        <dbReference type="EMBL" id="KUF12376.1"/>
    </source>
</evidence>
<dbReference type="RefSeq" id="WP_058860322.1">
    <property type="nucleotide sequence ID" value="NZ_LPXO01000001.1"/>
</dbReference>
<dbReference type="InterPro" id="IPR038987">
    <property type="entry name" value="MoeA-like"/>
</dbReference>
<dbReference type="SMART" id="SM00852">
    <property type="entry name" value="MoCF_biosynth"/>
    <property type="match status" value="1"/>
</dbReference>
<keyword evidence="8 11" id="KW-0460">Magnesium</keyword>
<dbReference type="Gene3D" id="3.90.105.10">
    <property type="entry name" value="Molybdopterin biosynthesis moea protein, domain 2"/>
    <property type="match status" value="1"/>
</dbReference>
<dbReference type="GO" id="GO:0046872">
    <property type="term" value="F:metal ion binding"/>
    <property type="evidence" value="ECO:0007669"/>
    <property type="project" value="UniProtKB-UniRule"/>
</dbReference>
<evidence type="ECO:0000256" key="1">
    <source>
        <dbReference type="ARBA" id="ARBA00001946"/>
    </source>
</evidence>
<evidence type="ECO:0000256" key="8">
    <source>
        <dbReference type="ARBA" id="ARBA00022842"/>
    </source>
</evidence>
<dbReference type="STRING" id="1685382.AVJ23_01195"/>
<reference evidence="13 14" key="1">
    <citation type="submission" date="2015-12" db="EMBL/GenBank/DDBJ databases">
        <authorList>
            <person name="Shamseldin A."/>
            <person name="Moawad H."/>
            <person name="Abd El-Rahim W.M."/>
            <person name="Sadowsky M.J."/>
        </authorList>
    </citation>
    <scope>NUCLEOTIDE SEQUENCE [LARGE SCALE GENOMIC DNA]</scope>
    <source>
        <strain evidence="13 14">SJ5A-1</strain>
    </source>
</reference>
<dbReference type="AlphaFoldDB" id="A0A0W7WPE4"/>
<evidence type="ECO:0000256" key="6">
    <source>
        <dbReference type="ARBA" id="ARBA00022679"/>
    </source>
</evidence>
<keyword evidence="14" id="KW-1185">Reference proteome</keyword>
<dbReference type="Pfam" id="PF00994">
    <property type="entry name" value="MoCF_biosynth"/>
    <property type="match status" value="1"/>
</dbReference>
<dbReference type="Pfam" id="PF03453">
    <property type="entry name" value="MoeA_N"/>
    <property type="match status" value="1"/>
</dbReference>
<dbReference type="EC" id="2.10.1.1" evidence="11"/>
<dbReference type="Gene3D" id="2.170.190.11">
    <property type="entry name" value="Molybdopterin biosynthesis moea protein, domain 3"/>
    <property type="match status" value="1"/>
</dbReference>
<keyword evidence="7 11" id="KW-0479">Metal-binding</keyword>
<sequence length="388" mass="40262">MIPVAEALDRLFALARPLGHETVPLAQAAGRVLAVAATARRDQPPFPASAMDGYAVSDAAPGQQKTVIGESAAGARFAGAVGAGEAVRIFTGAPVPDGATRIVLQEDVTRDGDRITLGDALDAGPHIRAAGTDFRAGHQLEAPRRLTPNDIALLAAMNVPEVTVTRRPKVALISTGNELVMPGDTPGPDQIIVSNTYGLQALLRDLGAEPRILPIARDSLASLTGAFALMDDADLVITIGGASVGDHDLVAEVAGTLGMDRAFHKVAMRPGKPLMSGRLGGAMMIGLPGNPVSAMVCGHVFVAPVIDALSGLPARPTPRRHAPLSADIGANGLREHYMRARLTEDGIAPFERQDSSLLSVLGQANALLVRPPQDPARTAGDRVAYLPL</sequence>
<dbReference type="Pfam" id="PF03454">
    <property type="entry name" value="MoeA_C"/>
    <property type="match status" value="1"/>
</dbReference>
<dbReference type="GO" id="GO:0006777">
    <property type="term" value="P:Mo-molybdopterin cofactor biosynthetic process"/>
    <property type="evidence" value="ECO:0007669"/>
    <property type="project" value="UniProtKB-UniRule"/>
</dbReference>
<evidence type="ECO:0000256" key="5">
    <source>
        <dbReference type="ARBA" id="ARBA00022505"/>
    </source>
</evidence>
<comment type="function">
    <text evidence="2 11">Catalyzes the insertion of molybdate into adenylated molybdopterin with the concomitant release of AMP.</text>
</comment>
<accession>A0A0W7WPE4</accession>
<dbReference type="InterPro" id="IPR005110">
    <property type="entry name" value="MoeA_linker/N"/>
</dbReference>
<dbReference type="OrthoDB" id="9804758at2"/>
<dbReference type="SUPFAM" id="SSF63867">
    <property type="entry name" value="MoeA C-terminal domain-like"/>
    <property type="match status" value="1"/>
</dbReference>
<dbReference type="InterPro" id="IPR005111">
    <property type="entry name" value="MoeA_C_domain_IV"/>
</dbReference>
<comment type="similarity">
    <text evidence="4 11">Belongs to the MoeA family.</text>
</comment>
<dbReference type="InterPro" id="IPR036688">
    <property type="entry name" value="MoeA_C_domain_IV_sf"/>
</dbReference>
<evidence type="ECO:0000256" key="2">
    <source>
        <dbReference type="ARBA" id="ARBA00002901"/>
    </source>
</evidence>
<evidence type="ECO:0000256" key="11">
    <source>
        <dbReference type="RuleBase" id="RU365090"/>
    </source>
</evidence>
<dbReference type="InterPro" id="IPR036425">
    <property type="entry name" value="MoaB/Mog-like_dom_sf"/>
</dbReference>
<dbReference type="GO" id="GO:0005829">
    <property type="term" value="C:cytosol"/>
    <property type="evidence" value="ECO:0007669"/>
    <property type="project" value="TreeGrafter"/>
</dbReference>
<dbReference type="GO" id="GO:0061599">
    <property type="term" value="F:molybdopterin molybdotransferase activity"/>
    <property type="evidence" value="ECO:0007669"/>
    <property type="project" value="UniProtKB-UniRule"/>
</dbReference>
<name>A0A0W7WPE4_9RHOB</name>
<evidence type="ECO:0000256" key="9">
    <source>
        <dbReference type="ARBA" id="ARBA00023150"/>
    </source>
</evidence>
<dbReference type="PANTHER" id="PTHR10192:SF5">
    <property type="entry name" value="GEPHYRIN"/>
    <property type="match status" value="1"/>
</dbReference>
<dbReference type="Proteomes" id="UP000054396">
    <property type="component" value="Unassembled WGS sequence"/>
</dbReference>
<dbReference type="EMBL" id="LPXO01000001">
    <property type="protein sequence ID" value="KUF12376.1"/>
    <property type="molecule type" value="Genomic_DNA"/>
</dbReference>
<keyword evidence="5 11" id="KW-0500">Molybdenum</keyword>
<evidence type="ECO:0000256" key="7">
    <source>
        <dbReference type="ARBA" id="ARBA00022723"/>
    </source>
</evidence>
<dbReference type="PANTHER" id="PTHR10192">
    <property type="entry name" value="MOLYBDOPTERIN BIOSYNTHESIS PROTEIN"/>
    <property type="match status" value="1"/>
</dbReference>
<evidence type="ECO:0000256" key="3">
    <source>
        <dbReference type="ARBA" id="ARBA00005046"/>
    </source>
</evidence>
<comment type="caution">
    <text evidence="13">The sequence shown here is derived from an EMBL/GenBank/DDBJ whole genome shotgun (WGS) entry which is preliminary data.</text>
</comment>
<evidence type="ECO:0000256" key="4">
    <source>
        <dbReference type="ARBA" id="ARBA00010763"/>
    </source>
</evidence>
<comment type="pathway">
    <text evidence="3 11">Cofactor biosynthesis; molybdopterin biosynthesis.</text>
</comment>
<evidence type="ECO:0000256" key="10">
    <source>
        <dbReference type="ARBA" id="ARBA00047317"/>
    </source>
</evidence>
<evidence type="ECO:0000313" key="14">
    <source>
        <dbReference type="Proteomes" id="UP000054396"/>
    </source>
</evidence>
<dbReference type="InterPro" id="IPR036135">
    <property type="entry name" value="MoeA_linker/N_sf"/>
</dbReference>
<dbReference type="FunFam" id="3.40.980.10:FF:000004">
    <property type="entry name" value="Molybdopterin molybdenumtransferase"/>
    <property type="match status" value="1"/>
</dbReference>
<organism evidence="13 14">
    <name type="scientific">Pseudoponticoccus marisrubri</name>
    <dbReference type="NCBI Taxonomy" id="1685382"/>
    <lineage>
        <taxon>Bacteria</taxon>
        <taxon>Pseudomonadati</taxon>
        <taxon>Pseudomonadota</taxon>
        <taxon>Alphaproteobacteria</taxon>
        <taxon>Rhodobacterales</taxon>
        <taxon>Roseobacteraceae</taxon>
        <taxon>Pseudoponticoccus</taxon>
    </lineage>
</organism>
<dbReference type="Gene3D" id="2.40.340.10">
    <property type="entry name" value="MoeA, C-terminal, domain IV"/>
    <property type="match status" value="1"/>
</dbReference>
<dbReference type="InterPro" id="IPR001453">
    <property type="entry name" value="MoaB/Mog_dom"/>
</dbReference>
<evidence type="ECO:0000259" key="12">
    <source>
        <dbReference type="SMART" id="SM00852"/>
    </source>
</evidence>
<keyword evidence="6 11" id="KW-0808">Transferase</keyword>
<comment type="catalytic activity">
    <reaction evidence="10">
        <text>adenylyl-molybdopterin + molybdate = Mo-molybdopterin + AMP + H(+)</text>
        <dbReference type="Rhea" id="RHEA:35047"/>
        <dbReference type="ChEBI" id="CHEBI:15378"/>
        <dbReference type="ChEBI" id="CHEBI:36264"/>
        <dbReference type="ChEBI" id="CHEBI:62727"/>
        <dbReference type="ChEBI" id="CHEBI:71302"/>
        <dbReference type="ChEBI" id="CHEBI:456215"/>
        <dbReference type="EC" id="2.10.1.1"/>
    </reaction>
</comment>
<dbReference type="SUPFAM" id="SSF63882">
    <property type="entry name" value="MoeA N-terminal region -like"/>
    <property type="match status" value="1"/>
</dbReference>
<comment type="cofactor">
    <cofactor evidence="1 11">
        <name>Mg(2+)</name>
        <dbReference type="ChEBI" id="CHEBI:18420"/>
    </cofactor>
</comment>
<protein>
    <recommendedName>
        <fullName evidence="11">Molybdopterin molybdenumtransferase</fullName>
        <ecNumber evidence="11">2.10.1.1</ecNumber>
    </recommendedName>
</protein>
<proteinExistence type="inferred from homology"/>
<gene>
    <name evidence="13" type="ORF">AVJ23_01195</name>
</gene>
<keyword evidence="9 11" id="KW-0501">Molybdenum cofactor biosynthesis</keyword>
<dbReference type="UniPathway" id="UPA00344"/>